<evidence type="ECO:0000256" key="1">
    <source>
        <dbReference type="ARBA" id="ARBA00013860"/>
    </source>
</evidence>
<dbReference type="Proteomes" id="UP000229401">
    <property type="component" value="Unassembled WGS sequence"/>
</dbReference>
<keyword evidence="5 7" id="KW-0238">DNA-binding</keyword>
<dbReference type="CDD" id="cd16321">
    <property type="entry name" value="MraZ_C"/>
    <property type="match status" value="1"/>
</dbReference>
<dbReference type="PROSITE" id="PS51740">
    <property type="entry name" value="SPOVT_ABRB"/>
    <property type="match status" value="2"/>
</dbReference>
<feature type="domain" description="SpoVT-AbrB" evidence="8">
    <location>
        <begin position="6"/>
        <end position="49"/>
    </location>
</feature>
<feature type="domain" description="SpoVT-AbrB" evidence="8">
    <location>
        <begin position="78"/>
        <end position="121"/>
    </location>
</feature>
<evidence type="ECO:0000256" key="2">
    <source>
        <dbReference type="ARBA" id="ARBA00022490"/>
    </source>
</evidence>
<evidence type="ECO:0000256" key="5">
    <source>
        <dbReference type="ARBA" id="ARBA00023125"/>
    </source>
</evidence>
<dbReference type="InterPro" id="IPR035642">
    <property type="entry name" value="MraZ_N"/>
</dbReference>
<dbReference type="InterPro" id="IPR037914">
    <property type="entry name" value="SpoVT-AbrB_sf"/>
</dbReference>
<evidence type="ECO:0000313" key="9">
    <source>
        <dbReference type="EMBL" id="PIY71965.1"/>
    </source>
</evidence>
<comment type="subcellular location">
    <subcellularLocation>
        <location evidence="7">Cytoplasm</location>
        <location evidence="7">Nucleoid</location>
    </subcellularLocation>
</comment>
<dbReference type="GO" id="GO:0009295">
    <property type="term" value="C:nucleoid"/>
    <property type="evidence" value="ECO:0007669"/>
    <property type="project" value="UniProtKB-SubCell"/>
</dbReference>
<dbReference type="PANTHER" id="PTHR34701:SF1">
    <property type="entry name" value="TRANSCRIPTIONAL REGULATOR MRAZ"/>
    <property type="match status" value="1"/>
</dbReference>
<keyword evidence="2 7" id="KW-0963">Cytoplasm</keyword>
<keyword evidence="4 7" id="KW-0805">Transcription regulation</keyword>
<dbReference type="GO" id="GO:2000143">
    <property type="term" value="P:negative regulation of DNA-templated transcription initiation"/>
    <property type="evidence" value="ECO:0007669"/>
    <property type="project" value="TreeGrafter"/>
</dbReference>
<dbReference type="GO" id="GO:0005737">
    <property type="term" value="C:cytoplasm"/>
    <property type="evidence" value="ECO:0007669"/>
    <property type="project" value="UniProtKB-UniRule"/>
</dbReference>
<name>A0A2M7QJ27_9BACT</name>
<comment type="subunit">
    <text evidence="7">Forms oligomers.</text>
</comment>
<dbReference type="InterPro" id="IPR038619">
    <property type="entry name" value="MraZ_sf"/>
</dbReference>
<evidence type="ECO:0000256" key="4">
    <source>
        <dbReference type="ARBA" id="ARBA00023015"/>
    </source>
</evidence>
<dbReference type="PANTHER" id="PTHR34701">
    <property type="entry name" value="TRANSCRIPTIONAL REGULATOR MRAZ"/>
    <property type="match status" value="1"/>
</dbReference>
<dbReference type="AlphaFoldDB" id="A0A2M7QJ27"/>
<comment type="caution">
    <text evidence="9">The sequence shown here is derived from an EMBL/GenBank/DDBJ whole genome shotgun (WGS) entry which is preliminary data.</text>
</comment>
<dbReference type="EMBL" id="PFLI01000115">
    <property type="protein sequence ID" value="PIY71965.1"/>
    <property type="molecule type" value="Genomic_DNA"/>
</dbReference>
<evidence type="ECO:0000256" key="6">
    <source>
        <dbReference type="ARBA" id="ARBA00023163"/>
    </source>
</evidence>
<dbReference type="GO" id="GO:0003700">
    <property type="term" value="F:DNA-binding transcription factor activity"/>
    <property type="evidence" value="ECO:0007669"/>
    <property type="project" value="UniProtKB-UniRule"/>
</dbReference>
<organism evidence="9 10">
    <name type="scientific">Candidatus Roizmanbacteria bacterium CG_4_10_14_0_8_um_filter_33_9</name>
    <dbReference type="NCBI Taxonomy" id="1974826"/>
    <lineage>
        <taxon>Bacteria</taxon>
        <taxon>Candidatus Roizmaniibacteriota</taxon>
    </lineage>
</organism>
<accession>A0A2M7QJ27</accession>
<dbReference type="Pfam" id="PF02381">
    <property type="entry name" value="MraZ"/>
    <property type="match status" value="2"/>
</dbReference>
<reference evidence="10" key="1">
    <citation type="submission" date="2017-09" db="EMBL/GenBank/DDBJ databases">
        <title>Depth-based differentiation of microbial function through sediment-hosted aquifers and enrichment of novel symbionts in the deep terrestrial subsurface.</title>
        <authorList>
            <person name="Probst A.J."/>
            <person name="Ladd B."/>
            <person name="Jarett J.K."/>
            <person name="Geller-Mcgrath D.E."/>
            <person name="Sieber C.M.K."/>
            <person name="Emerson J.B."/>
            <person name="Anantharaman K."/>
            <person name="Thomas B.C."/>
            <person name="Malmstrom R."/>
            <person name="Stieglmeier M."/>
            <person name="Klingl A."/>
            <person name="Woyke T."/>
            <person name="Ryan C.M."/>
            <person name="Banfield J.F."/>
        </authorList>
    </citation>
    <scope>NUCLEOTIDE SEQUENCE [LARGE SCALE GENOMIC DNA]</scope>
</reference>
<dbReference type="InterPro" id="IPR007159">
    <property type="entry name" value="SpoVT-AbrB_dom"/>
</dbReference>
<proteinExistence type="inferred from homology"/>
<dbReference type="HAMAP" id="MF_01008">
    <property type="entry name" value="MraZ"/>
    <property type="match status" value="1"/>
</dbReference>
<dbReference type="Gene3D" id="3.40.1550.20">
    <property type="entry name" value="Transcriptional regulator MraZ domain"/>
    <property type="match status" value="1"/>
</dbReference>
<dbReference type="CDD" id="cd16320">
    <property type="entry name" value="MraZ_N"/>
    <property type="match status" value="1"/>
</dbReference>
<evidence type="ECO:0000313" key="10">
    <source>
        <dbReference type="Proteomes" id="UP000229401"/>
    </source>
</evidence>
<comment type="similarity">
    <text evidence="7">Belongs to the MraZ family.</text>
</comment>
<keyword evidence="3" id="KW-0677">Repeat</keyword>
<sequence length="131" mass="15302">MVFFGEYQLSFSAPGRVVLPKKLRELLKGNMFVITKGFDSCLAGYDKDDWENRAKSLLDVSLLEKEQIEKRRFLFSSTMYLEIDDQGRFVLPRTLLAYANLSEKVIIVGIGDHFEIWNPEKWSKYLKDIKN</sequence>
<dbReference type="SUPFAM" id="SSF89447">
    <property type="entry name" value="AbrB/MazE/MraZ-like"/>
    <property type="match status" value="1"/>
</dbReference>
<keyword evidence="6 7" id="KW-0804">Transcription</keyword>
<evidence type="ECO:0000256" key="3">
    <source>
        <dbReference type="ARBA" id="ARBA00022737"/>
    </source>
</evidence>
<dbReference type="InterPro" id="IPR003444">
    <property type="entry name" value="MraZ"/>
</dbReference>
<dbReference type="InterPro" id="IPR020603">
    <property type="entry name" value="MraZ_dom"/>
</dbReference>
<evidence type="ECO:0000259" key="8">
    <source>
        <dbReference type="PROSITE" id="PS51740"/>
    </source>
</evidence>
<dbReference type="GO" id="GO:0000976">
    <property type="term" value="F:transcription cis-regulatory region binding"/>
    <property type="evidence" value="ECO:0007669"/>
    <property type="project" value="TreeGrafter"/>
</dbReference>
<gene>
    <name evidence="7 9" type="primary">mraZ</name>
    <name evidence="9" type="ORF">COY87_03435</name>
</gene>
<evidence type="ECO:0000256" key="7">
    <source>
        <dbReference type="HAMAP-Rule" id="MF_01008"/>
    </source>
</evidence>
<dbReference type="NCBIfam" id="TIGR00242">
    <property type="entry name" value="division/cell wall cluster transcriptional repressor MraZ"/>
    <property type="match status" value="1"/>
</dbReference>
<dbReference type="InterPro" id="IPR035644">
    <property type="entry name" value="MraZ_C"/>
</dbReference>
<protein>
    <recommendedName>
        <fullName evidence="1 7">Transcriptional regulator MraZ</fullName>
    </recommendedName>
</protein>